<dbReference type="Pfam" id="PF16486">
    <property type="entry name" value="ArgoN"/>
    <property type="match status" value="1"/>
</dbReference>
<dbReference type="InterPro" id="IPR032474">
    <property type="entry name" value="Argonaute_N"/>
</dbReference>
<comment type="caution">
    <text evidence="3">The sequence shown here is derived from an EMBL/GenBank/DDBJ whole genome shotgun (WGS) entry which is preliminary data.</text>
</comment>
<evidence type="ECO:0000313" key="4">
    <source>
        <dbReference type="Proteomes" id="UP000004810"/>
    </source>
</evidence>
<evidence type="ECO:0000259" key="2">
    <source>
        <dbReference type="Pfam" id="PF16486"/>
    </source>
</evidence>
<reference evidence="4" key="1">
    <citation type="submission" date="2012-08" db="EMBL/GenBank/DDBJ databases">
        <title>The Genome Sequence of Wuchereria bancrofti.</title>
        <authorList>
            <person name="Nutman T.B."/>
            <person name="Fink D.L."/>
            <person name="Russ C."/>
            <person name="Young S."/>
            <person name="Zeng Q."/>
            <person name="Koehrsen M."/>
            <person name="Alvarado L."/>
            <person name="Berlin A."/>
            <person name="Chapman S.B."/>
            <person name="Chen Z."/>
            <person name="Freedman E."/>
            <person name="Gellesch M."/>
            <person name="Goldberg J."/>
            <person name="Griggs A."/>
            <person name="Gujja S."/>
            <person name="Heilman E.R."/>
            <person name="Heiman D."/>
            <person name="Hepburn T."/>
            <person name="Howarth C."/>
            <person name="Jen D."/>
            <person name="Larson L."/>
            <person name="Lewis B."/>
            <person name="Mehta T."/>
            <person name="Park D."/>
            <person name="Pearson M."/>
            <person name="Roberts A."/>
            <person name="Saif S."/>
            <person name="Shea T."/>
            <person name="Shenoy N."/>
            <person name="Sisk P."/>
            <person name="Stolte C."/>
            <person name="Sykes S."/>
            <person name="Walk T."/>
            <person name="White J."/>
            <person name="Yandava C."/>
            <person name="Haas B."/>
            <person name="Henn M.R."/>
            <person name="Nusbaum C."/>
            <person name="Birren B."/>
        </authorList>
    </citation>
    <scope>NUCLEOTIDE SEQUENCE [LARGE SCALE GENOMIC DNA]</scope>
    <source>
        <strain evidence="4">NA</strain>
    </source>
</reference>
<evidence type="ECO:0000313" key="3">
    <source>
        <dbReference type="EMBL" id="EJW81757.1"/>
    </source>
</evidence>
<dbReference type="AlphaFoldDB" id="J9EX51"/>
<feature type="domain" description="Protein argonaute N-terminal" evidence="2">
    <location>
        <begin position="72"/>
        <end position="153"/>
    </location>
</feature>
<proteinExistence type="predicted"/>
<accession>J9EX51</accession>
<dbReference type="Proteomes" id="UP000004810">
    <property type="component" value="Unassembled WGS sequence"/>
</dbReference>
<name>J9EX51_WUCBA</name>
<organism evidence="3 4">
    <name type="scientific">Wuchereria bancrofti</name>
    <dbReference type="NCBI Taxonomy" id="6293"/>
    <lineage>
        <taxon>Eukaryota</taxon>
        <taxon>Metazoa</taxon>
        <taxon>Ecdysozoa</taxon>
        <taxon>Nematoda</taxon>
        <taxon>Chromadorea</taxon>
        <taxon>Rhabditida</taxon>
        <taxon>Spirurina</taxon>
        <taxon>Spiruromorpha</taxon>
        <taxon>Filarioidea</taxon>
        <taxon>Onchocercidae</taxon>
        <taxon>Wuchereria</taxon>
    </lineage>
</organism>
<feature type="region of interest" description="Disordered" evidence="1">
    <location>
        <begin position="1"/>
        <end position="56"/>
    </location>
</feature>
<dbReference type="EMBL" id="ADBV01003395">
    <property type="protein sequence ID" value="EJW81757.1"/>
    <property type="molecule type" value="Genomic_DNA"/>
</dbReference>
<sequence length="162" mass="18421">MKGRGRGRRKESLPESEATASTTVGKGYGRGKKQEFTTFSGESAKVGQKHGEQHERIKELAHRPNHGKLGEPIQLTANFKLLQVPPSLQIYCYHVDVLKITKNGRLVVENRDVCREIFWKVISNNEKIFGTGYSLVYDDCHTVYSLKKLKTEKPTLELQLYS</sequence>
<evidence type="ECO:0000256" key="1">
    <source>
        <dbReference type="SAM" id="MobiDB-lite"/>
    </source>
</evidence>
<gene>
    <name evidence="3" type="ORF">WUBG_07335</name>
</gene>
<protein>
    <recommendedName>
        <fullName evidence="2">Protein argonaute N-terminal domain-containing protein</fullName>
    </recommendedName>
</protein>